<dbReference type="RefSeq" id="WP_108736040.1">
    <property type="nucleotide sequence ID" value="NZ_CP020919.1"/>
</dbReference>
<dbReference type="Proteomes" id="UP000244677">
    <property type="component" value="Chromosome"/>
</dbReference>
<evidence type="ECO:0000313" key="2">
    <source>
        <dbReference type="Proteomes" id="UP000244677"/>
    </source>
</evidence>
<dbReference type="OrthoDB" id="1356084at2"/>
<proteinExistence type="predicted"/>
<sequence>MKYYQIGISAEPKIIGVKNGIHQVEINKNAMELDEHFKEFLSFFEYNNDAFWKNQAEIQKIEIPEIYATMLKKAKVTDIMRYTPNISFLYSIHSQKYIDILKLFKTPDLSLFEVKIENVFEKYFLLFFKTILLEEINFEKSLLFTGHELLNNMKFHNIKNLDEYFDSMKEFPLIKFKKISIPKSYSNLDVIRIRPTVAPFYSEKLIDTLLDFGISELEPKYKNSITLDFC</sequence>
<organism evidence="1 2">
    <name type="scientific">Flavobacterium kingsejongi</name>
    <dbReference type="NCBI Taxonomy" id="1678728"/>
    <lineage>
        <taxon>Bacteria</taxon>
        <taxon>Pseudomonadati</taxon>
        <taxon>Bacteroidota</taxon>
        <taxon>Flavobacteriia</taxon>
        <taxon>Flavobacteriales</taxon>
        <taxon>Flavobacteriaceae</taxon>
        <taxon>Flavobacterium</taxon>
    </lineage>
</organism>
<dbReference type="AlphaFoldDB" id="A0A2S1LL09"/>
<reference evidence="1 2" key="1">
    <citation type="submission" date="2017-04" db="EMBL/GenBank/DDBJ databases">
        <title>Complete genome sequence of Flavobacterium kingsejong AJ004.</title>
        <authorList>
            <person name="Lee P.C."/>
        </authorList>
    </citation>
    <scope>NUCLEOTIDE SEQUENCE [LARGE SCALE GENOMIC DNA]</scope>
    <source>
        <strain evidence="1 2">AJ004</strain>
    </source>
</reference>
<gene>
    <name evidence="1" type="ORF">FK004_03700</name>
</gene>
<keyword evidence="2" id="KW-1185">Reference proteome</keyword>
<accession>A0A2S1LL09</accession>
<protein>
    <submittedName>
        <fullName evidence="1">Uncharacterized protein</fullName>
    </submittedName>
</protein>
<dbReference type="EMBL" id="CP020919">
    <property type="protein sequence ID" value="AWG24398.1"/>
    <property type="molecule type" value="Genomic_DNA"/>
</dbReference>
<evidence type="ECO:0000313" key="1">
    <source>
        <dbReference type="EMBL" id="AWG24398.1"/>
    </source>
</evidence>
<dbReference type="KEGG" id="fki:FK004_03700"/>
<name>A0A2S1LL09_9FLAO</name>